<reference evidence="1 2" key="1">
    <citation type="submission" date="2018-03" db="EMBL/GenBank/DDBJ databases">
        <title>Genomic Encyclopedia of Archaeal and Bacterial Type Strains, Phase II (KMG-II): from individual species to whole genera.</title>
        <authorList>
            <person name="Goeker M."/>
        </authorList>
    </citation>
    <scope>NUCLEOTIDE SEQUENCE [LARGE SCALE GENOMIC DNA]</scope>
    <source>
        <strain evidence="1 2">DSM 100346</strain>
    </source>
</reference>
<dbReference type="AlphaFoldDB" id="A0A316ATE7"/>
<organism evidence="1 2">
    <name type="scientific">Dyadobacter jejuensis</name>
    <dbReference type="NCBI Taxonomy" id="1082580"/>
    <lineage>
        <taxon>Bacteria</taxon>
        <taxon>Pseudomonadati</taxon>
        <taxon>Bacteroidota</taxon>
        <taxon>Cytophagia</taxon>
        <taxon>Cytophagales</taxon>
        <taxon>Spirosomataceae</taxon>
        <taxon>Dyadobacter</taxon>
    </lineage>
</organism>
<protein>
    <recommendedName>
        <fullName evidence="3">CobQ/CobB/MinD/ParA nucleotide binding domain-containing protein</fullName>
    </recommendedName>
</protein>
<sequence>MKKQVTFICQSKGGTGKSFITWFIAKIKKDEPAAFIDLDKSTRTSSRLKKIVGEKRVLELSIMDENRKLDREMFLNLFEKIATTKTNEWYVDLGAPESDELKSFLANEVPANELREILEEIGIELKIIIVLAGGDALNASIQYYSDLAEMVESNLTIVALKNQGTFGSLQAQEAGEILLNNLGINRKIVGSMPVGNSAREITKLINGDITDEALSLAGKRTLRKLMEEIKENIQ</sequence>
<gene>
    <name evidence="1" type="ORF">CLV98_12341</name>
</gene>
<dbReference type="RefSeq" id="WP_109678227.1">
    <property type="nucleotide sequence ID" value="NZ_QGDT01000023.1"/>
</dbReference>
<dbReference type="OrthoDB" id="937857at2"/>
<proteinExistence type="predicted"/>
<accession>A0A316ATE7</accession>
<evidence type="ECO:0000313" key="2">
    <source>
        <dbReference type="Proteomes" id="UP000245880"/>
    </source>
</evidence>
<keyword evidence="2" id="KW-1185">Reference proteome</keyword>
<name>A0A316ATE7_9BACT</name>
<evidence type="ECO:0000313" key="1">
    <source>
        <dbReference type="EMBL" id="PWJ53427.1"/>
    </source>
</evidence>
<evidence type="ECO:0008006" key="3">
    <source>
        <dbReference type="Google" id="ProtNLM"/>
    </source>
</evidence>
<dbReference type="EMBL" id="QGDT01000023">
    <property type="protein sequence ID" value="PWJ53427.1"/>
    <property type="molecule type" value="Genomic_DNA"/>
</dbReference>
<comment type="caution">
    <text evidence="1">The sequence shown here is derived from an EMBL/GenBank/DDBJ whole genome shotgun (WGS) entry which is preliminary data.</text>
</comment>
<dbReference type="Proteomes" id="UP000245880">
    <property type="component" value="Unassembled WGS sequence"/>
</dbReference>